<dbReference type="PATRIC" id="fig|1216932.3.peg.3139"/>
<dbReference type="EMBL" id="HG917869">
    <property type="protein sequence ID" value="CDM70287.1"/>
    <property type="molecule type" value="Genomic_DNA"/>
</dbReference>
<dbReference type="RefSeq" id="WP_051483899.1">
    <property type="nucleotide sequence ID" value="NZ_HG917869.1"/>
</dbReference>
<dbReference type="GO" id="GO:0005829">
    <property type="term" value="C:cytosol"/>
    <property type="evidence" value="ECO:0007669"/>
    <property type="project" value="TreeGrafter"/>
</dbReference>
<accession>W6S7A0</accession>
<evidence type="ECO:0000256" key="2">
    <source>
        <dbReference type="ARBA" id="ARBA00023015"/>
    </source>
</evidence>
<keyword evidence="2" id="KW-0805">Transcription regulation</keyword>
<reference evidence="5 6" key="1">
    <citation type="submission" date="2013-11" db="EMBL/GenBank/DDBJ databases">
        <title>Complete genome sequence of Clostridum sp. M2/40.</title>
        <authorList>
            <person name="Wibberg D."/>
            <person name="Puehler A."/>
            <person name="Schlueter A."/>
        </authorList>
    </citation>
    <scope>NUCLEOTIDE SEQUENCE [LARGE SCALE GENOMIC DNA]</scope>
    <source>
        <strain evidence="6">M2/40</strain>
    </source>
</reference>
<sequence>MKMIKAIVRPEKVDDIMSALIEKGFNAATRMAVLGKGKQKGLKIGEVYYDELPKELIMIVVDDKDQDVVTRIIIDNAKIDKKGNYGDGKVFISDVEDAITISTGVREL</sequence>
<name>W6S7A0_9CLOT</name>
<dbReference type="InterPro" id="IPR002187">
    <property type="entry name" value="N-reg_PII"/>
</dbReference>
<dbReference type="eggNOG" id="COG0347">
    <property type="taxonomic scope" value="Bacteria"/>
</dbReference>
<dbReference type="AlphaFoldDB" id="W6S7A0"/>
<dbReference type="KEGG" id="clt:CM240_3170"/>
<dbReference type="InterPro" id="IPR011322">
    <property type="entry name" value="N-reg_PII-like_a/b"/>
</dbReference>
<gene>
    <name evidence="5" type="ORF">CM240_3170</name>
</gene>
<evidence type="ECO:0000313" key="6">
    <source>
        <dbReference type="Proteomes" id="UP000019426"/>
    </source>
</evidence>
<dbReference type="PRINTS" id="PR00340">
    <property type="entry name" value="PIIGLNB"/>
</dbReference>
<evidence type="ECO:0000256" key="4">
    <source>
        <dbReference type="ARBA" id="ARBA00023231"/>
    </source>
</evidence>
<dbReference type="Gene3D" id="3.30.70.120">
    <property type="match status" value="1"/>
</dbReference>
<proteinExistence type="predicted"/>
<evidence type="ECO:0000256" key="1">
    <source>
        <dbReference type="ARBA" id="ARBA00002440"/>
    </source>
</evidence>
<dbReference type="SMART" id="SM00938">
    <property type="entry name" value="P-II"/>
    <property type="match status" value="1"/>
</dbReference>
<dbReference type="InterPro" id="IPR015867">
    <property type="entry name" value="N-reg_PII/ATP_PRibTrfase_C"/>
</dbReference>
<keyword evidence="4" id="KW-0535">Nitrogen fixation</keyword>
<keyword evidence="3" id="KW-0804">Transcription</keyword>
<dbReference type="GO" id="GO:0030234">
    <property type="term" value="F:enzyme regulator activity"/>
    <property type="evidence" value="ECO:0007669"/>
    <property type="project" value="InterPro"/>
</dbReference>
<protein>
    <submittedName>
        <fullName evidence="5">Nitrogen regulatory protein PII</fullName>
    </submittedName>
</protein>
<dbReference type="GO" id="GO:0006808">
    <property type="term" value="P:regulation of nitrogen utilization"/>
    <property type="evidence" value="ECO:0007669"/>
    <property type="project" value="InterPro"/>
</dbReference>
<organism evidence="5 6">
    <name type="scientific">Clostridium bornimense</name>
    <dbReference type="NCBI Taxonomy" id="1216932"/>
    <lineage>
        <taxon>Bacteria</taxon>
        <taxon>Bacillati</taxon>
        <taxon>Bacillota</taxon>
        <taxon>Clostridia</taxon>
        <taxon>Eubacteriales</taxon>
        <taxon>Clostridiaceae</taxon>
        <taxon>Clostridium</taxon>
    </lineage>
</organism>
<keyword evidence="6" id="KW-1185">Reference proteome</keyword>
<dbReference type="OrthoDB" id="9802729at2"/>
<dbReference type="SUPFAM" id="SSF54913">
    <property type="entry name" value="GlnB-like"/>
    <property type="match status" value="1"/>
</dbReference>
<dbReference type="PROSITE" id="PS51343">
    <property type="entry name" value="PII_GLNB_DOM"/>
    <property type="match status" value="1"/>
</dbReference>
<dbReference type="Proteomes" id="UP000019426">
    <property type="component" value="Chromosome M2/40_rep2"/>
</dbReference>
<dbReference type="PANTHER" id="PTHR30115:SF13">
    <property type="entry name" value="PII-LIKE PROTEIN GLNBI"/>
    <property type="match status" value="1"/>
</dbReference>
<dbReference type="Pfam" id="PF00543">
    <property type="entry name" value="P-II"/>
    <property type="match status" value="1"/>
</dbReference>
<dbReference type="GO" id="GO:0005524">
    <property type="term" value="F:ATP binding"/>
    <property type="evidence" value="ECO:0007669"/>
    <property type="project" value="TreeGrafter"/>
</dbReference>
<evidence type="ECO:0000313" key="5">
    <source>
        <dbReference type="EMBL" id="CDM70287.1"/>
    </source>
</evidence>
<comment type="function">
    <text evidence="1">Could be involved in the regulation of nitrogen fixation.</text>
</comment>
<dbReference type="STRING" id="1216932.CM240_3170"/>
<dbReference type="PANTHER" id="PTHR30115">
    <property type="entry name" value="NITROGEN REGULATORY PROTEIN P-II"/>
    <property type="match status" value="1"/>
</dbReference>
<evidence type="ECO:0000256" key="3">
    <source>
        <dbReference type="ARBA" id="ARBA00023163"/>
    </source>
</evidence>
<dbReference type="HOGENOM" id="CLU_082268_0_1_9"/>